<feature type="domain" description="T2SS protein K second SAM-like" evidence="2">
    <location>
        <begin position="193"/>
        <end position="224"/>
    </location>
</feature>
<dbReference type="InterPro" id="IPR038072">
    <property type="entry name" value="GspK_central_sf"/>
</dbReference>
<sequence>MNNTRQQGVVLIGVLIIVALISAVVALTWQQQHKNFILTQYTQTQQQALNYVYSMESWAKVILLRDKNIEIDSLDEDWATEIPPIPVQGGQIHGKISDLQAKLSINNIINIKPNKVTFNNAFSLCLNRLNKNLEQVQMSDLIFTYITELLANTPALKFKFEHISSLKNIVGIQAKEYYKIKTHLNALPKDTKININTAGKEILSCLHPDLSEYSVEGLIDKRPFSTPKKALEALKKILPNSKISKDTFPESLRATSSNYFMLESTVKIGDNTLSAKTIFHRKNNKINIINRSYQSQ</sequence>
<keyword evidence="1" id="KW-1133">Transmembrane helix</keyword>
<dbReference type="EMBL" id="FPHZ01000227">
    <property type="protein sequence ID" value="SFV89433.1"/>
    <property type="molecule type" value="Genomic_DNA"/>
</dbReference>
<gene>
    <name evidence="3" type="ORF">MNB_SUP05-SYMBIONT-5-802</name>
</gene>
<dbReference type="AlphaFoldDB" id="A0A1W1E660"/>
<name>A0A1W1E660_9ZZZZ</name>
<dbReference type="PANTHER" id="PTHR38831:SF1">
    <property type="entry name" value="TYPE II SECRETION SYSTEM PROTEIN K-RELATED"/>
    <property type="match status" value="1"/>
</dbReference>
<dbReference type="Pfam" id="PF03934">
    <property type="entry name" value="T2SSK"/>
    <property type="match status" value="1"/>
</dbReference>
<evidence type="ECO:0000313" key="3">
    <source>
        <dbReference type="EMBL" id="SFV89433.1"/>
    </source>
</evidence>
<dbReference type="Gene3D" id="1.10.40.60">
    <property type="entry name" value="EpsJ-like"/>
    <property type="match status" value="2"/>
</dbReference>
<dbReference type="InterPro" id="IPR045584">
    <property type="entry name" value="Pilin-like"/>
</dbReference>
<dbReference type="InterPro" id="IPR049179">
    <property type="entry name" value="T2SSK_SAM-like_2nd"/>
</dbReference>
<dbReference type="NCBIfam" id="NF037980">
    <property type="entry name" value="T2SS_GspK"/>
    <property type="match status" value="1"/>
</dbReference>
<organism evidence="3">
    <name type="scientific">hydrothermal vent metagenome</name>
    <dbReference type="NCBI Taxonomy" id="652676"/>
    <lineage>
        <taxon>unclassified sequences</taxon>
        <taxon>metagenomes</taxon>
        <taxon>ecological metagenomes</taxon>
    </lineage>
</organism>
<accession>A0A1W1E660</accession>
<dbReference type="InterPro" id="IPR005628">
    <property type="entry name" value="GspK"/>
</dbReference>
<protein>
    <submittedName>
        <fullName evidence="3">General secretion pathway protein K</fullName>
    </submittedName>
</protein>
<dbReference type="PIRSF" id="PIRSF002786">
    <property type="entry name" value="XcpX"/>
    <property type="match status" value="1"/>
</dbReference>
<keyword evidence="1" id="KW-0472">Membrane</keyword>
<evidence type="ECO:0000259" key="2">
    <source>
        <dbReference type="Pfam" id="PF03934"/>
    </source>
</evidence>
<dbReference type="PANTHER" id="PTHR38831">
    <property type="entry name" value="TYPE II SECRETION SYSTEM PROTEIN K"/>
    <property type="match status" value="1"/>
</dbReference>
<proteinExistence type="predicted"/>
<dbReference type="SUPFAM" id="SSF54523">
    <property type="entry name" value="Pili subunits"/>
    <property type="match status" value="1"/>
</dbReference>
<dbReference type="GO" id="GO:0016020">
    <property type="term" value="C:membrane"/>
    <property type="evidence" value="ECO:0007669"/>
    <property type="project" value="InterPro"/>
</dbReference>
<feature type="transmembrane region" description="Helical" evidence="1">
    <location>
        <begin position="9"/>
        <end position="29"/>
    </location>
</feature>
<dbReference type="GO" id="GO:0009306">
    <property type="term" value="P:protein secretion"/>
    <property type="evidence" value="ECO:0007669"/>
    <property type="project" value="InterPro"/>
</dbReference>
<evidence type="ECO:0000256" key="1">
    <source>
        <dbReference type="SAM" id="Phobius"/>
    </source>
</evidence>
<keyword evidence="1" id="KW-0812">Transmembrane</keyword>
<reference evidence="3" key="1">
    <citation type="submission" date="2016-10" db="EMBL/GenBank/DDBJ databases">
        <authorList>
            <person name="de Groot N.N."/>
        </authorList>
    </citation>
    <scope>NUCLEOTIDE SEQUENCE</scope>
</reference>
<dbReference type="Gene3D" id="3.30.1300.30">
    <property type="entry name" value="GSPII I/J protein-like"/>
    <property type="match status" value="1"/>
</dbReference>